<evidence type="ECO:0000256" key="2">
    <source>
        <dbReference type="ARBA" id="ARBA00023125"/>
    </source>
</evidence>
<dbReference type="GO" id="GO:0003677">
    <property type="term" value="F:DNA binding"/>
    <property type="evidence" value="ECO:0007669"/>
    <property type="project" value="UniProtKB-KW"/>
</dbReference>
<dbReference type="GO" id="GO:0005634">
    <property type="term" value="C:nucleus"/>
    <property type="evidence" value="ECO:0007669"/>
    <property type="project" value="UniProtKB-SubCell"/>
</dbReference>
<evidence type="ECO:0000256" key="3">
    <source>
        <dbReference type="SAM" id="MobiDB-lite"/>
    </source>
</evidence>
<dbReference type="AlphaFoldDB" id="A0ABD2J8T8"/>
<comment type="caution">
    <text evidence="5">The sequence shown here is derived from an EMBL/GenBank/DDBJ whole genome shotgun (WGS) entry which is preliminary data.</text>
</comment>
<dbReference type="Pfam" id="PF03221">
    <property type="entry name" value="HTH_Tnp_Tc5"/>
    <property type="match status" value="1"/>
</dbReference>
<dbReference type="SUPFAM" id="SSF46689">
    <property type="entry name" value="Homeodomain-like"/>
    <property type="match status" value="1"/>
</dbReference>
<reference evidence="5 6" key="1">
    <citation type="submission" date="2024-10" db="EMBL/GenBank/DDBJ databases">
        <authorList>
            <person name="Kim D."/>
        </authorList>
    </citation>
    <scope>NUCLEOTIDE SEQUENCE [LARGE SCALE GENOMIC DNA]</scope>
    <source>
        <strain evidence="5">BH-2024</strain>
    </source>
</reference>
<name>A0ABD2J8T8_9BILA</name>
<comment type="subcellular location">
    <subcellularLocation>
        <location evidence="1">Nucleus</location>
    </subcellularLocation>
</comment>
<dbReference type="PROSITE" id="PS51253">
    <property type="entry name" value="HTH_CENPB"/>
    <property type="match status" value="1"/>
</dbReference>
<protein>
    <recommendedName>
        <fullName evidence="4">HTH CENPB-type domain-containing protein</fullName>
    </recommendedName>
</protein>
<dbReference type="SMART" id="SM00674">
    <property type="entry name" value="CENPB"/>
    <property type="match status" value="1"/>
</dbReference>
<dbReference type="InterPro" id="IPR006600">
    <property type="entry name" value="HTH_CenpB_DNA-bd_dom"/>
</dbReference>
<dbReference type="Pfam" id="PF23663">
    <property type="entry name" value="Znf_SCAND3"/>
    <property type="match status" value="1"/>
</dbReference>
<evidence type="ECO:0000313" key="5">
    <source>
        <dbReference type="EMBL" id="KAL3086962.1"/>
    </source>
</evidence>
<sequence length="229" mass="25485">MDSFCCVCLAIYGGSHSCAVCKLPCHTFCGTPAGGVEAEGFGAKVVCRNCVNEDGNASMKAEASENDEHEPQNNNNENEGMPAKGKKRHRNNDSAKKLEAVEWARKNSIRAAATKFDVDRKAIREWMAQEDKLREQIMTPNGGKRMRLGGAGRPVQRPDIDNALAEWVTERQKNQQPVSRSIIQRRAAELFMDTGTKASVGWLQKFLRRHDFVLRNKTSTDDCQKPSSS</sequence>
<proteinExistence type="predicted"/>
<dbReference type="Gene3D" id="1.10.10.60">
    <property type="entry name" value="Homeodomain-like"/>
    <property type="match status" value="2"/>
</dbReference>
<dbReference type="Proteomes" id="UP001620626">
    <property type="component" value="Unassembled WGS sequence"/>
</dbReference>
<keyword evidence="6" id="KW-1185">Reference proteome</keyword>
<feature type="domain" description="HTH CENPB-type" evidence="4">
    <location>
        <begin position="148"/>
        <end position="216"/>
    </location>
</feature>
<evidence type="ECO:0000259" key="4">
    <source>
        <dbReference type="PROSITE" id="PS51253"/>
    </source>
</evidence>
<evidence type="ECO:0000256" key="1">
    <source>
        <dbReference type="ARBA" id="ARBA00004123"/>
    </source>
</evidence>
<keyword evidence="2" id="KW-0238">DNA-binding</keyword>
<accession>A0ABD2J8T8</accession>
<organism evidence="5 6">
    <name type="scientific">Heterodera trifolii</name>
    <dbReference type="NCBI Taxonomy" id="157864"/>
    <lineage>
        <taxon>Eukaryota</taxon>
        <taxon>Metazoa</taxon>
        <taxon>Ecdysozoa</taxon>
        <taxon>Nematoda</taxon>
        <taxon>Chromadorea</taxon>
        <taxon>Rhabditida</taxon>
        <taxon>Tylenchina</taxon>
        <taxon>Tylenchomorpha</taxon>
        <taxon>Tylenchoidea</taxon>
        <taxon>Heteroderidae</taxon>
        <taxon>Heteroderinae</taxon>
        <taxon>Heterodera</taxon>
    </lineage>
</organism>
<dbReference type="InterPro" id="IPR057560">
    <property type="entry name" value="Znf_SCAND3"/>
</dbReference>
<feature type="region of interest" description="Disordered" evidence="3">
    <location>
        <begin position="58"/>
        <end position="94"/>
    </location>
</feature>
<gene>
    <name evidence="5" type="ORF">niasHT_025486</name>
</gene>
<dbReference type="EMBL" id="JBICBT010001025">
    <property type="protein sequence ID" value="KAL3086962.1"/>
    <property type="molecule type" value="Genomic_DNA"/>
</dbReference>
<evidence type="ECO:0000313" key="6">
    <source>
        <dbReference type="Proteomes" id="UP001620626"/>
    </source>
</evidence>
<dbReference type="InterPro" id="IPR009057">
    <property type="entry name" value="Homeodomain-like_sf"/>
</dbReference>